<evidence type="ECO:0000313" key="1">
    <source>
        <dbReference type="EMBL" id="GME87878.1"/>
    </source>
</evidence>
<dbReference type="EMBL" id="BSXV01000173">
    <property type="protein sequence ID" value="GME87878.1"/>
    <property type="molecule type" value="Genomic_DNA"/>
</dbReference>
<sequence>MNFYDRNYIKIPKYIFKKPFKHTMMDNSAQDVKIRKTQVEKPDITKKEDIQETDFRSTKQDIILLLFCVGGIYSSFLSWSYLQEKISSTNYSKDDELAPSFYKAPLVINLIQSFFATIIGSVFLCYKTKRFQTPWQFLAEDLQVFKSFTLISITQALSSPIAYNSLNHISYLLFLLAKSCKLIPVMIVHFVIYRTKFPLYKYLVALTVTLGVITFTFSHSSQKSSNKKTNEAEDHNTLLGLCYLCLSLLLDGLTNSTQDQMFSDPKLKKKITGAHLMSGINFLNFLLTLGYTLIFTNQISYTINFVQSHGYKVFIDIVSFGFFGSVGQIFIFLTLESFNSIVLVTVTVTRKMISMCLSVILFGHTLLWSQWLGIFLVFAGIVSESAYKILEKNKKKATKHQ</sequence>
<protein>
    <submittedName>
        <fullName evidence="1">Unnamed protein product</fullName>
    </submittedName>
</protein>
<organism evidence="1 2">
    <name type="scientific">Candida boidinii</name>
    <name type="common">Yeast</name>
    <dbReference type="NCBI Taxonomy" id="5477"/>
    <lineage>
        <taxon>Eukaryota</taxon>
        <taxon>Fungi</taxon>
        <taxon>Dikarya</taxon>
        <taxon>Ascomycota</taxon>
        <taxon>Saccharomycotina</taxon>
        <taxon>Pichiomycetes</taxon>
        <taxon>Pichiales</taxon>
        <taxon>Pichiaceae</taxon>
        <taxon>Ogataea</taxon>
        <taxon>Ogataea/Candida clade</taxon>
    </lineage>
</organism>
<reference evidence="1" key="1">
    <citation type="submission" date="2023-04" db="EMBL/GenBank/DDBJ databases">
        <title>Candida boidinii NBRC 1967.</title>
        <authorList>
            <person name="Ichikawa N."/>
            <person name="Sato H."/>
            <person name="Tonouchi N."/>
        </authorList>
    </citation>
    <scope>NUCLEOTIDE SEQUENCE</scope>
    <source>
        <strain evidence="1">NBRC 1967</strain>
    </source>
</reference>
<gene>
    <name evidence="1" type="ORF">Cboi01_000061000</name>
</gene>
<dbReference type="Proteomes" id="UP001165101">
    <property type="component" value="Unassembled WGS sequence"/>
</dbReference>
<name>A0ACB5TFM6_CANBO</name>
<evidence type="ECO:0000313" key="2">
    <source>
        <dbReference type="Proteomes" id="UP001165101"/>
    </source>
</evidence>
<proteinExistence type="predicted"/>
<keyword evidence="2" id="KW-1185">Reference proteome</keyword>
<accession>A0ACB5TFM6</accession>
<comment type="caution">
    <text evidence="1">The sequence shown here is derived from an EMBL/GenBank/DDBJ whole genome shotgun (WGS) entry which is preliminary data.</text>
</comment>